<dbReference type="Proteomes" id="UP000321723">
    <property type="component" value="Unassembled WGS sequence"/>
</dbReference>
<feature type="region of interest" description="Disordered" evidence="1">
    <location>
        <begin position="1"/>
        <end position="29"/>
    </location>
</feature>
<accession>A0A511F6H4</accession>
<sequence length="72" mass="7690">MGAAHLQAVEDQHPTPAAEPQDRTDPVGESAAFWQKEFDAAEPRPMDPADAHLAVTLMGQSSAPARTPRRAS</sequence>
<keyword evidence="3" id="KW-1185">Reference proteome</keyword>
<protein>
    <submittedName>
        <fullName evidence="2">Uncharacterized protein</fullName>
    </submittedName>
</protein>
<gene>
    <name evidence="2" type="ORF">CHO01_00060</name>
</gene>
<evidence type="ECO:0000313" key="3">
    <source>
        <dbReference type="Proteomes" id="UP000321723"/>
    </source>
</evidence>
<dbReference type="EMBL" id="BJVQ01000001">
    <property type="protein sequence ID" value="GEL44890.1"/>
    <property type="molecule type" value="Genomic_DNA"/>
</dbReference>
<comment type="caution">
    <text evidence="2">The sequence shown here is derived from an EMBL/GenBank/DDBJ whole genome shotgun (WGS) entry which is preliminary data.</text>
</comment>
<name>A0A511F6H4_9CELL</name>
<reference evidence="2 3" key="1">
    <citation type="submission" date="2019-07" db="EMBL/GenBank/DDBJ databases">
        <title>Whole genome shotgun sequence of Cellulomonas hominis NBRC 16055.</title>
        <authorList>
            <person name="Hosoyama A."/>
            <person name="Uohara A."/>
            <person name="Ohji S."/>
            <person name="Ichikawa N."/>
        </authorList>
    </citation>
    <scope>NUCLEOTIDE SEQUENCE [LARGE SCALE GENOMIC DNA]</scope>
    <source>
        <strain evidence="2 3">NBRC 16055</strain>
    </source>
</reference>
<organism evidence="2 3">
    <name type="scientific">Cellulomonas hominis</name>
    <dbReference type="NCBI Taxonomy" id="156981"/>
    <lineage>
        <taxon>Bacteria</taxon>
        <taxon>Bacillati</taxon>
        <taxon>Actinomycetota</taxon>
        <taxon>Actinomycetes</taxon>
        <taxon>Micrococcales</taxon>
        <taxon>Cellulomonadaceae</taxon>
        <taxon>Cellulomonas</taxon>
    </lineage>
</organism>
<evidence type="ECO:0000313" key="2">
    <source>
        <dbReference type="EMBL" id="GEL44890.1"/>
    </source>
</evidence>
<evidence type="ECO:0000256" key="1">
    <source>
        <dbReference type="SAM" id="MobiDB-lite"/>
    </source>
</evidence>
<proteinExistence type="predicted"/>
<dbReference type="AlphaFoldDB" id="A0A511F6H4"/>